<dbReference type="InterPro" id="IPR050568">
    <property type="entry name" value="Transcr_DNA_Rep_Reg"/>
</dbReference>
<evidence type="ECO:0000313" key="4">
    <source>
        <dbReference type="EMBL" id="CAG03783.1"/>
    </source>
</evidence>
<name>Q4S6E9_TETNG</name>
<dbReference type="CDD" id="cd22906">
    <property type="entry name" value="HFD_DRAP1"/>
    <property type="match status" value="1"/>
</dbReference>
<dbReference type="GO" id="GO:0001046">
    <property type="term" value="F:core promoter sequence-specific DNA binding"/>
    <property type="evidence" value="ECO:0007669"/>
    <property type="project" value="TreeGrafter"/>
</dbReference>
<comment type="subcellular location">
    <subcellularLocation>
        <location evidence="1">Nucleus</location>
    </subcellularLocation>
</comment>
<sequence>MAVPVIISRALEIFLKCLLTKTCTITQSKFSTIVSVAHMKQCIESEELFDFLRDPVDRATTTMSKKDSRAAWPLYRPGREASVKKPAEETAPRPRSDSLDNDDSSSEPELYICS</sequence>
<dbReference type="InterPro" id="IPR009072">
    <property type="entry name" value="Histone-fold"/>
</dbReference>
<gene>
    <name evidence="4" type="ORF">GSTENG00023323001</name>
</gene>
<keyword evidence="2" id="KW-0539">Nucleus</keyword>
<evidence type="ECO:0000256" key="3">
    <source>
        <dbReference type="SAM" id="MobiDB-lite"/>
    </source>
</evidence>
<dbReference type="KEGG" id="tng:GSTEN00023323G001"/>
<evidence type="ECO:0000256" key="1">
    <source>
        <dbReference type="ARBA" id="ARBA00004123"/>
    </source>
</evidence>
<protein>
    <submittedName>
        <fullName evidence="4">(spotted green pufferfish) hypothetical protein</fullName>
    </submittedName>
</protein>
<feature type="compositionally biased region" description="Basic and acidic residues" evidence="3">
    <location>
        <begin position="77"/>
        <end position="98"/>
    </location>
</feature>
<reference evidence="4" key="2">
    <citation type="submission" date="2004-02" db="EMBL/GenBank/DDBJ databases">
        <authorList>
            <consortium name="Genoscope"/>
            <consortium name="Whitehead Institute Centre for Genome Research"/>
        </authorList>
    </citation>
    <scope>NUCLEOTIDE SEQUENCE</scope>
</reference>
<dbReference type="GO" id="GO:0046982">
    <property type="term" value="F:protein heterodimerization activity"/>
    <property type="evidence" value="ECO:0007669"/>
    <property type="project" value="InterPro"/>
</dbReference>
<feature type="region of interest" description="Disordered" evidence="3">
    <location>
        <begin position="60"/>
        <end position="114"/>
    </location>
</feature>
<dbReference type="PANTHER" id="PTHR10252:SF103">
    <property type="entry name" value="DR1-ASSOCIATED COREPRESSOR-LIKE"/>
    <property type="match status" value="1"/>
</dbReference>
<reference evidence="4" key="1">
    <citation type="journal article" date="2004" name="Nature">
        <title>Genome duplication in the teleost fish Tetraodon nigroviridis reveals the early vertebrate proto-karyotype.</title>
        <authorList>
            <person name="Jaillon O."/>
            <person name="Aury J.-M."/>
            <person name="Brunet F."/>
            <person name="Petit J.-L."/>
            <person name="Stange-Thomann N."/>
            <person name="Mauceli E."/>
            <person name="Bouneau L."/>
            <person name="Fischer C."/>
            <person name="Ozouf-Costaz C."/>
            <person name="Bernot A."/>
            <person name="Nicaud S."/>
            <person name="Jaffe D."/>
            <person name="Fisher S."/>
            <person name="Lutfalla G."/>
            <person name="Dossat C."/>
            <person name="Segurens B."/>
            <person name="Dasilva C."/>
            <person name="Salanoubat M."/>
            <person name="Levy M."/>
            <person name="Boudet N."/>
            <person name="Castellano S."/>
            <person name="Anthouard V."/>
            <person name="Jubin C."/>
            <person name="Castelli V."/>
            <person name="Katinka M."/>
            <person name="Vacherie B."/>
            <person name="Biemont C."/>
            <person name="Skalli Z."/>
            <person name="Cattolico L."/>
            <person name="Poulain J."/>
            <person name="De Berardinis V."/>
            <person name="Cruaud C."/>
            <person name="Duprat S."/>
            <person name="Brottier P."/>
            <person name="Coutanceau J.-P."/>
            <person name="Gouzy J."/>
            <person name="Parra G."/>
            <person name="Lardier G."/>
            <person name="Chapple C."/>
            <person name="McKernan K.J."/>
            <person name="McEwan P."/>
            <person name="Bosak S."/>
            <person name="Kellis M."/>
            <person name="Volff J.-N."/>
            <person name="Guigo R."/>
            <person name="Zody M.C."/>
            <person name="Mesirov J."/>
            <person name="Lindblad-Toh K."/>
            <person name="Birren B."/>
            <person name="Nusbaum C."/>
            <person name="Kahn D."/>
            <person name="Robinson-Rechavi M."/>
            <person name="Laudet V."/>
            <person name="Schachter V."/>
            <person name="Quetier F."/>
            <person name="Saurin W."/>
            <person name="Scarpelli C."/>
            <person name="Wincker P."/>
            <person name="Lander E.S."/>
            <person name="Weissenbach J."/>
            <person name="Roest Crollius H."/>
        </authorList>
    </citation>
    <scope>NUCLEOTIDE SEQUENCE [LARGE SCALE GENOMIC DNA]</scope>
</reference>
<dbReference type="EMBL" id="CAAE01014728">
    <property type="protein sequence ID" value="CAG03783.1"/>
    <property type="molecule type" value="Genomic_DNA"/>
</dbReference>
<dbReference type="PANTHER" id="PTHR10252">
    <property type="entry name" value="HISTONE-LIKE TRANSCRIPTION FACTOR CCAAT-RELATED"/>
    <property type="match status" value="1"/>
</dbReference>
<dbReference type="GO" id="GO:0016251">
    <property type="term" value="F:RNA polymerase II general transcription initiation factor activity"/>
    <property type="evidence" value="ECO:0007669"/>
    <property type="project" value="TreeGrafter"/>
</dbReference>
<comment type="caution">
    <text evidence="4">The sequence shown here is derived from an EMBL/GenBank/DDBJ whole genome shotgun (WGS) entry which is preliminary data.</text>
</comment>
<dbReference type="AlphaFoldDB" id="Q4S6E9"/>
<evidence type="ECO:0000256" key="2">
    <source>
        <dbReference type="ARBA" id="ARBA00023242"/>
    </source>
</evidence>
<dbReference type="GO" id="GO:0017054">
    <property type="term" value="C:negative cofactor 2 complex"/>
    <property type="evidence" value="ECO:0007669"/>
    <property type="project" value="TreeGrafter"/>
</dbReference>
<dbReference type="SUPFAM" id="SSF47113">
    <property type="entry name" value="Histone-fold"/>
    <property type="match status" value="1"/>
</dbReference>
<proteinExistence type="predicted"/>
<dbReference type="Gene3D" id="1.10.20.10">
    <property type="entry name" value="Histone, subunit A"/>
    <property type="match status" value="1"/>
</dbReference>
<accession>Q4S6E9</accession>
<organism evidence="4">
    <name type="scientific">Tetraodon nigroviridis</name>
    <name type="common">Spotted green pufferfish</name>
    <name type="synonym">Chelonodon nigroviridis</name>
    <dbReference type="NCBI Taxonomy" id="99883"/>
    <lineage>
        <taxon>Eukaryota</taxon>
        <taxon>Metazoa</taxon>
        <taxon>Chordata</taxon>
        <taxon>Craniata</taxon>
        <taxon>Vertebrata</taxon>
        <taxon>Euteleostomi</taxon>
        <taxon>Actinopterygii</taxon>
        <taxon>Neopterygii</taxon>
        <taxon>Teleostei</taxon>
        <taxon>Neoteleostei</taxon>
        <taxon>Acanthomorphata</taxon>
        <taxon>Eupercaria</taxon>
        <taxon>Tetraodontiformes</taxon>
        <taxon>Tetradontoidea</taxon>
        <taxon>Tetraodontidae</taxon>
        <taxon>Tetraodon</taxon>
    </lineage>
</organism>
<dbReference type="OrthoDB" id="653904at2759"/>